<evidence type="ECO:0000256" key="1">
    <source>
        <dbReference type="SAM" id="Coils"/>
    </source>
</evidence>
<feature type="domain" description="Bacteriophage T5 Orf172 DNA-binding" evidence="3">
    <location>
        <begin position="300"/>
        <end position="383"/>
    </location>
</feature>
<sequence>MFGTRAYAKRQTQELADAQAENQRLRAQLTSLGGLETSELQRKRDEIATQLTSEQELLHSLQNQVAHTREELVLQEIGIYEYRHPLSDVVAYRHQLEQLQSEIKYAAKQDGGAIEVGQTWEVSGSAAQGRKMMREYSKLMLRAYNAEADNLVRSLKPYKLRTALDRLEKTALTIERLGRTMRLRVNPWYHQLRRRELELTADYLEKFARQKEAERAERDRLREDRKAQQELEREQQRLEKQHEQTRTALMALDAAGSTDTAKAHDLQEKLANLESDLTAIRDRANNLRSGYVYVISNVGAFGGNMVQIGMTRRVDPYERISDLSNSAVPFKYDLHTMFFDKDAAGIEEKMHQRLADRRVNQVNLRREFFYATPAEIRAHLEELTGALLEFNELAEAEDYRRSRAAAGRTNTDPNSAPQKG</sequence>
<dbReference type="STRING" id="1415166.NONO_c18460"/>
<dbReference type="KEGG" id="nno:NONO_c18460"/>
<dbReference type="Pfam" id="PF13455">
    <property type="entry name" value="MUG113"/>
    <property type="match status" value="1"/>
</dbReference>
<evidence type="ECO:0000313" key="5">
    <source>
        <dbReference type="Proteomes" id="UP000019150"/>
    </source>
</evidence>
<proteinExistence type="predicted"/>
<accession>W5THC7</accession>
<dbReference type="PATRIC" id="fig|1415166.3.peg.1869"/>
<reference evidence="4 5" key="1">
    <citation type="journal article" date="2014" name="Appl. Environ. Microbiol.">
        <title>Insights into the Microbial Degradation of Rubber and Gutta-Percha by Analysis of the Complete Genome of Nocardia nova SH22a.</title>
        <authorList>
            <person name="Luo Q."/>
            <person name="Hiessl S."/>
            <person name="Poehlein A."/>
            <person name="Daniel R."/>
            <person name="Steinbuchel A."/>
        </authorList>
    </citation>
    <scope>NUCLEOTIDE SEQUENCE [LARGE SCALE GENOMIC DNA]</scope>
    <source>
        <strain evidence="4">SH22a</strain>
    </source>
</reference>
<evidence type="ECO:0000256" key="2">
    <source>
        <dbReference type="SAM" id="MobiDB-lite"/>
    </source>
</evidence>
<gene>
    <name evidence="4" type="ORF">NONO_c18460</name>
</gene>
<name>W5THC7_9NOCA</name>
<dbReference type="InterPro" id="IPR025280">
    <property type="entry name" value="SNIPE"/>
</dbReference>
<feature type="region of interest" description="Disordered" evidence="2">
    <location>
        <begin position="400"/>
        <end position="420"/>
    </location>
</feature>
<evidence type="ECO:0000259" key="3">
    <source>
        <dbReference type="SMART" id="SM00974"/>
    </source>
</evidence>
<keyword evidence="1" id="KW-0175">Coiled coil</keyword>
<feature type="coiled-coil region" evidence="1">
    <location>
        <begin position="8"/>
        <end position="109"/>
    </location>
</feature>
<feature type="compositionally biased region" description="Polar residues" evidence="2">
    <location>
        <begin position="408"/>
        <end position="420"/>
    </location>
</feature>
<protein>
    <recommendedName>
        <fullName evidence="3">Bacteriophage T5 Orf172 DNA-binding domain-containing protein</fullName>
    </recommendedName>
</protein>
<dbReference type="EMBL" id="CP006850">
    <property type="protein sequence ID" value="AHH16646.1"/>
    <property type="molecule type" value="Genomic_DNA"/>
</dbReference>
<organism evidence="4 5">
    <name type="scientific">Nocardia nova SH22a</name>
    <dbReference type="NCBI Taxonomy" id="1415166"/>
    <lineage>
        <taxon>Bacteria</taxon>
        <taxon>Bacillati</taxon>
        <taxon>Actinomycetota</taxon>
        <taxon>Actinomycetes</taxon>
        <taxon>Mycobacteriales</taxon>
        <taxon>Nocardiaceae</taxon>
        <taxon>Nocardia</taxon>
    </lineage>
</organism>
<feature type="region of interest" description="Disordered" evidence="2">
    <location>
        <begin position="214"/>
        <end position="243"/>
    </location>
</feature>
<dbReference type="Pfam" id="PF13250">
    <property type="entry name" value="SNIPE"/>
    <property type="match status" value="1"/>
</dbReference>
<dbReference type="Proteomes" id="UP000019150">
    <property type="component" value="Chromosome"/>
</dbReference>
<dbReference type="eggNOG" id="COG4191">
    <property type="taxonomic scope" value="Bacteria"/>
</dbReference>
<dbReference type="InterPro" id="IPR018306">
    <property type="entry name" value="Phage_T5_Orf172_DNA-bd"/>
</dbReference>
<dbReference type="HOGENOM" id="CLU_024787_0_1_11"/>
<dbReference type="SMART" id="SM00974">
    <property type="entry name" value="T5orf172"/>
    <property type="match status" value="1"/>
</dbReference>
<evidence type="ECO:0000313" key="4">
    <source>
        <dbReference type="EMBL" id="AHH16646.1"/>
    </source>
</evidence>
<dbReference type="AlphaFoldDB" id="W5THC7"/>
<keyword evidence="5" id="KW-1185">Reference proteome</keyword>